<gene>
    <name evidence="1" type="ORF">CYMTET_29920</name>
</gene>
<evidence type="ECO:0000313" key="2">
    <source>
        <dbReference type="Proteomes" id="UP001190700"/>
    </source>
</evidence>
<dbReference type="AlphaFoldDB" id="A0AAE0FKH2"/>
<name>A0AAE0FKH2_9CHLO</name>
<dbReference type="Proteomes" id="UP001190700">
    <property type="component" value="Unassembled WGS sequence"/>
</dbReference>
<comment type="caution">
    <text evidence="1">The sequence shown here is derived from an EMBL/GenBank/DDBJ whole genome shotgun (WGS) entry which is preliminary data.</text>
</comment>
<protein>
    <submittedName>
        <fullName evidence="1">Uncharacterized protein</fullName>
    </submittedName>
</protein>
<proteinExistence type="predicted"/>
<organism evidence="1 2">
    <name type="scientific">Cymbomonas tetramitiformis</name>
    <dbReference type="NCBI Taxonomy" id="36881"/>
    <lineage>
        <taxon>Eukaryota</taxon>
        <taxon>Viridiplantae</taxon>
        <taxon>Chlorophyta</taxon>
        <taxon>Pyramimonadophyceae</taxon>
        <taxon>Pyramimonadales</taxon>
        <taxon>Pyramimonadaceae</taxon>
        <taxon>Cymbomonas</taxon>
    </lineage>
</organism>
<reference evidence="1 2" key="1">
    <citation type="journal article" date="2015" name="Genome Biol. Evol.">
        <title>Comparative Genomics of a Bacterivorous Green Alga Reveals Evolutionary Causalities and Consequences of Phago-Mixotrophic Mode of Nutrition.</title>
        <authorList>
            <person name="Burns J.A."/>
            <person name="Paasch A."/>
            <person name="Narechania A."/>
            <person name="Kim E."/>
        </authorList>
    </citation>
    <scope>NUCLEOTIDE SEQUENCE [LARGE SCALE GENOMIC DNA]</scope>
    <source>
        <strain evidence="1 2">PLY_AMNH</strain>
    </source>
</reference>
<evidence type="ECO:0000313" key="1">
    <source>
        <dbReference type="EMBL" id="KAK3261165.1"/>
    </source>
</evidence>
<accession>A0AAE0FKH2</accession>
<keyword evidence="2" id="KW-1185">Reference proteome</keyword>
<dbReference type="EMBL" id="LGRX02017101">
    <property type="protein sequence ID" value="KAK3261165.1"/>
    <property type="molecule type" value="Genomic_DNA"/>
</dbReference>
<sequence length="201" mass="21617">MSGALTRSRRRKLATIFDTLGAQHSATPDTPPKAPATLASATVPSTYQPFIDRGCVALYTDGFDAKVAKSILGKIMGDKSENEFTGKHNHDVDVFASLVFEVKRSFLAEHSAFSVLLKLDDAGIECILEANGLLFAAVVRLTAPRSPAHDWVDSSATASPDDGKRAMLEVARRLTTVTAPLDSLRTLLASTVPSGVDRQYR</sequence>